<evidence type="ECO:0000313" key="3">
    <source>
        <dbReference type="Proteomes" id="UP000439903"/>
    </source>
</evidence>
<protein>
    <submittedName>
        <fullName evidence="2">Uncharacterized protein</fullName>
    </submittedName>
</protein>
<dbReference type="EMBL" id="WTPW01000147">
    <property type="protein sequence ID" value="KAF0541969.1"/>
    <property type="molecule type" value="Genomic_DNA"/>
</dbReference>
<dbReference type="Proteomes" id="UP000439903">
    <property type="component" value="Unassembled WGS sequence"/>
</dbReference>
<keyword evidence="1" id="KW-0732">Signal</keyword>
<dbReference type="AlphaFoldDB" id="A0A8H4ERN0"/>
<keyword evidence="3" id="KW-1185">Reference proteome</keyword>
<feature type="signal peptide" evidence="1">
    <location>
        <begin position="1"/>
        <end position="20"/>
    </location>
</feature>
<accession>A0A8H4ERN0</accession>
<sequence length="166" mass="17994">MRRPILTILFCIFFFVLIDAIRFKRQQVLSNGANCTNDSDCVSSICSVTTKKCSTVDFRKSRDPCLVDKACANFICSTTLDANECALKDSRDIGEACLGDNECASQCCRVNRTDSINTCQTIDTRIAGFHCQTNGSCASNICNLGNFSTSTAGTCADCKKEGCVNT</sequence>
<name>A0A8H4ERN0_GIGMA</name>
<evidence type="ECO:0000313" key="2">
    <source>
        <dbReference type="EMBL" id="KAF0541969.1"/>
    </source>
</evidence>
<evidence type="ECO:0000256" key="1">
    <source>
        <dbReference type="SAM" id="SignalP"/>
    </source>
</evidence>
<proteinExistence type="predicted"/>
<gene>
    <name evidence="2" type="ORF">F8M41_004952</name>
</gene>
<dbReference type="OrthoDB" id="10357238at2759"/>
<comment type="caution">
    <text evidence="2">The sequence shown here is derived from an EMBL/GenBank/DDBJ whole genome shotgun (WGS) entry which is preliminary data.</text>
</comment>
<reference evidence="2 3" key="1">
    <citation type="journal article" date="2019" name="Environ. Microbiol.">
        <title>At the nexus of three kingdoms: the genome of the mycorrhizal fungus Gigaspora margarita provides insights into plant, endobacterial and fungal interactions.</title>
        <authorList>
            <person name="Venice F."/>
            <person name="Ghignone S."/>
            <person name="Salvioli di Fossalunga A."/>
            <person name="Amselem J."/>
            <person name="Novero M."/>
            <person name="Xianan X."/>
            <person name="Sedzielewska Toro K."/>
            <person name="Morin E."/>
            <person name="Lipzen A."/>
            <person name="Grigoriev I.V."/>
            <person name="Henrissat B."/>
            <person name="Martin F.M."/>
            <person name="Bonfante P."/>
        </authorList>
    </citation>
    <scope>NUCLEOTIDE SEQUENCE [LARGE SCALE GENOMIC DNA]</scope>
    <source>
        <strain evidence="2 3">BEG34</strain>
    </source>
</reference>
<organism evidence="2 3">
    <name type="scientific">Gigaspora margarita</name>
    <dbReference type="NCBI Taxonomy" id="4874"/>
    <lineage>
        <taxon>Eukaryota</taxon>
        <taxon>Fungi</taxon>
        <taxon>Fungi incertae sedis</taxon>
        <taxon>Mucoromycota</taxon>
        <taxon>Glomeromycotina</taxon>
        <taxon>Glomeromycetes</taxon>
        <taxon>Diversisporales</taxon>
        <taxon>Gigasporaceae</taxon>
        <taxon>Gigaspora</taxon>
    </lineage>
</organism>
<feature type="chain" id="PRO_5034954309" evidence="1">
    <location>
        <begin position="21"/>
        <end position="166"/>
    </location>
</feature>